<organism evidence="1 2">
    <name type="scientific">Candidatus Protofrankia datiscae</name>
    <dbReference type="NCBI Taxonomy" id="2716812"/>
    <lineage>
        <taxon>Bacteria</taxon>
        <taxon>Bacillati</taxon>
        <taxon>Actinomycetota</taxon>
        <taxon>Actinomycetes</taxon>
        <taxon>Frankiales</taxon>
        <taxon>Frankiaceae</taxon>
        <taxon>Protofrankia</taxon>
    </lineage>
</organism>
<proteinExistence type="predicted"/>
<evidence type="ECO:0000313" key="2">
    <source>
        <dbReference type="Proteomes" id="UP000001549"/>
    </source>
</evidence>
<dbReference type="SUPFAM" id="SSF52540">
    <property type="entry name" value="P-loop containing nucleoside triphosphate hydrolases"/>
    <property type="match status" value="1"/>
</dbReference>
<dbReference type="AlphaFoldDB" id="F8AZD1"/>
<dbReference type="Proteomes" id="UP000001549">
    <property type="component" value="Chromosome"/>
</dbReference>
<dbReference type="eggNOG" id="COG1100">
    <property type="taxonomic scope" value="Bacteria"/>
</dbReference>
<protein>
    <submittedName>
        <fullName evidence="1">Uncharacterized protein</fullName>
    </submittedName>
</protein>
<dbReference type="EMBL" id="CP002801">
    <property type="protein sequence ID" value="AEH11663.1"/>
    <property type="molecule type" value="Genomic_DNA"/>
</dbReference>
<sequence>MTTTETQSTSRATRIGLWGAPQSGKITFLAALQIAVVNQSTDDGWLITGVDDAASDFLSTSTSHMNRDRIFPNATSANDVHELRWRFVRPTRGGTGRTWWRRPGRAMSGQTVFEVQLLDVSGDMFASTRTPNDLAGPAASLFAEDEDELDIFDEPGPKFDTADPQDQTKGLLDHLAACDGIVYLFDPFRERDSYEYFQRTLEQLARRSYETGRLRDGRLPHHLAVCVTKFDDPAVFRKAHNYGVVLTGDDRAMTPTVPDDLAGEFFRKLCSDPNGASSLLVMRSIEQYFHTQRVNYFVSSAVGFYIGATGVFQRRDFTNVETTPDGDLRIRGQVTPINVLEPFLWLEKQIRQSLLRT</sequence>
<name>F8AZD1_9ACTN</name>
<keyword evidence="2" id="KW-1185">Reference proteome</keyword>
<dbReference type="RefSeq" id="WP_013875511.1">
    <property type="nucleotide sequence ID" value="NC_015656.1"/>
</dbReference>
<dbReference type="KEGG" id="fsy:FsymDg_4410"/>
<dbReference type="InterPro" id="IPR027417">
    <property type="entry name" value="P-loop_NTPase"/>
</dbReference>
<gene>
    <name evidence="1" type="ordered locus">FsymDg_4410</name>
</gene>
<dbReference type="HOGENOM" id="CLU_045953_0_0_11"/>
<accession>F8AZD1</accession>
<evidence type="ECO:0000313" key="1">
    <source>
        <dbReference type="EMBL" id="AEH11663.1"/>
    </source>
</evidence>
<reference evidence="1 2" key="1">
    <citation type="submission" date="2011-05" db="EMBL/GenBank/DDBJ databases">
        <title>Complete sequence of chromosome of Frankia symbiont of Datisca glomerata.</title>
        <authorList>
            <consortium name="US DOE Joint Genome Institute"/>
            <person name="Lucas S."/>
            <person name="Han J."/>
            <person name="Lapidus A."/>
            <person name="Cheng J.-F."/>
            <person name="Goodwin L."/>
            <person name="Pitluck S."/>
            <person name="Peters L."/>
            <person name="Mikhailova N."/>
            <person name="Chertkov O."/>
            <person name="Teshima H."/>
            <person name="Han C."/>
            <person name="Tapia R."/>
            <person name="Land M."/>
            <person name="Hauser L."/>
            <person name="Kyrpides N."/>
            <person name="Ivanova N."/>
            <person name="Pagani I."/>
            <person name="Berry A."/>
            <person name="Pawlowski K."/>
            <person name="Persson T."/>
            <person name="Vanden Heuvel B."/>
            <person name="Benson D."/>
            <person name="Woyke T."/>
        </authorList>
    </citation>
    <scope>NUCLEOTIDE SEQUENCE [LARGE SCALE GENOMIC DNA]</scope>
    <source>
        <strain evidence="2">4085684</strain>
    </source>
</reference>
<dbReference type="STRING" id="656024.FsymDg_4410"/>